<name>A0A8S1JDT9_9CHLO</name>
<dbReference type="GO" id="GO:0000027">
    <property type="term" value="P:ribosomal large subunit assembly"/>
    <property type="evidence" value="ECO:0007669"/>
    <property type="project" value="TreeGrafter"/>
</dbReference>
<feature type="domain" description="Large ribosomal subunit protein uL10-like insertion" evidence="5">
    <location>
        <begin position="59"/>
        <end position="128"/>
    </location>
</feature>
<proteinExistence type="inferred from homology"/>
<dbReference type="GO" id="GO:0022625">
    <property type="term" value="C:cytosolic large ribosomal subunit"/>
    <property type="evidence" value="ECO:0007669"/>
    <property type="project" value="TreeGrafter"/>
</dbReference>
<dbReference type="SUPFAM" id="SSF160369">
    <property type="entry name" value="Ribosomal protein L10-like"/>
    <property type="match status" value="1"/>
</dbReference>
<gene>
    <name evidence="6" type="ORF">OSTQU699_LOCUS9187</name>
</gene>
<dbReference type="PANTHER" id="PTHR45699">
    <property type="entry name" value="60S ACIDIC RIBOSOMAL PROTEIN P0"/>
    <property type="match status" value="1"/>
</dbReference>
<evidence type="ECO:0000256" key="3">
    <source>
        <dbReference type="ARBA" id="ARBA00022980"/>
    </source>
</evidence>
<dbReference type="InterPro" id="IPR043141">
    <property type="entry name" value="Ribosomal_uL10-like_sf"/>
</dbReference>
<dbReference type="AlphaFoldDB" id="A0A8S1JDT9"/>
<dbReference type="InterPro" id="IPR040637">
    <property type="entry name" value="Ribosomal_uL10-like_insert"/>
</dbReference>
<organism evidence="6 7">
    <name type="scientific">Ostreobium quekettii</name>
    <dbReference type="NCBI Taxonomy" id="121088"/>
    <lineage>
        <taxon>Eukaryota</taxon>
        <taxon>Viridiplantae</taxon>
        <taxon>Chlorophyta</taxon>
        <taxon>core chlorophytes</taxon>
        <taxon>Ulvophyceae</taxon>
        <taxon>TCBD clade</taxon>
        <taxon>Bryopsidales</taxon>
        <taxon>Ostreobineae</taxon>
        <taxon>Ostreobiaceae</taxon>
        <taxon>Ostreobium</taxon>
    </lineage>
</organism>
<evidence type="ECO:0000256" key="4">
    <source>
        <dbReference type="ARBA" id="ARBA00023274"/>
    </source>
</evidence>
<keyword evidence="4" id="KW-0687">Ribonucleoprotein</keyword>
<dbReference type="InterPro" id="IPR050323">
    <property type="entry name" value="Ribosomal_protein_uL10"/>
</dbReference>
<accession>A0A8S1JDT9</accession>
<evidence type="ECO:0000313" key="6">
    <source>
        <dbReference type="EMBL" id="CAD7703830.1"/>
    </source>
</evidence>
<sequence>MGKNTMMKRSIRLYCERSGNKSWEAVLDHLQGNVGLLFTKSDLNEIKAELKKFVVGAPARVGAIAPCDVFVPPGGTGMDPSQTSFFQALGIATKINRGTIEILNQVHLVQEGTKVGGSEATLLAKLGIKPFEYGLKIMQVYENGSLYAPEVLDITDEMLLSKAEVAIRNIASLCLGANYPTIVSLPHSIINAYKNVLAIAVETDYTFPLAEKVGVGVALICSTSNFSLAMVLVVPVCCLLRGECVPCGETIFNTCTESSLLFRPAQSSRKYAASLLTNLYAPWPPHWLCCLDTWYCDGTMMGLCCVLIHPTHNIRPLLG</sequence>
<evidence type="ECO:0000256" key="2">
    <source>
        <dbReference type="ARBA" id="ARBA00008889"/>
    </source>
</evidence>
<keyword evidence="3" id="KW-0689">Ribosomal protein</keyword>
<evidence type="ECO:0000259" key="5">
    <source>
        <dbReference type="Pfam" id="PF17777"/>
    </source>
</evidence>
<dbReference type="InterPro" id="IPR001790">
    <property type="entry name" value="Ribosomal_uL10"/>
</dbReference>
<dbReference type="OrthoDB" id="10259902at2759"/>
<dbReference type="InterPro" id="IPR043164">
    <property type="entry name" value="Ribosomal_uL10-like_insert_sf"/>
</dbReference>
<dbReference type="Gene3D" id="3.90.105.20">
    <property type="match status" value="1"/>
</dbReference>
<dbReference type="Proteomes" id="UP000708148">
    <property type="component" value="Unassembled WGS sequence"/>
</dbReference>
<dbReference type="GO" id="GO:0070180">
    <property type="term" value="F:large ribosomal subunit rRNA binding"/>
    <property type="evidence" value="ECO:0007669"/>
    <property type="project" value="TreeGrafter"/>
</dbReference>
<dbReference type="Gene3D" id="3.30.70.1730">
    <property type="match status" value="1"/>
</dbReference>
<keyword evidence="7" id="KW-1185">Reference proteome</keyword>
<dbReference type="GO" id="GO:0003735">
    <property type="term" value="F:structural constituent of ribosome"/>
    <property type="evidence" value="ECO:0007669"/>
    <property type="project" value="TreeGrafter"/>
</dbReference>
<comment type="similarity">
    <text evidence="2">Belongs to the universal ribosomal protein uL10 family.</text>
</comment>
<comment type="function">
    <text evidence="1">Ribosomal protein P0 is the functional equivalent of E.coli protein L10.</text>
</comment>
<dbReference type="EMBL" id="CAJHUC010002446">
    <property type="protein sequence ID" value="CAD7703830.1"/>
    <property type="molecule type" value="Genomic_DNA"/>
</dbReference>
<comment type="caution">
    <text evidence="6">The sequence shown here is derived from an EMBL/GenBank/DDBJ whole genome shotgun (WGS) entry which is preliminary data.</text>
</comment>
<evidence type="ECO:0000313" key="7">
    <source>
        <dbReference type="Proteomes" id="UP000708148"/>
    </source>
</evidence>
<dbReference type="FunFam" id="3.90.105.20:FF:000001">
    <property type="entry name" value="60S acidic ribosomal protein P0"/>
    <property type="match status" value="1"/>
</dbReference>
<protein>
    <recommendedName>
        <fullName evidence="5">Large ribosomal subunit protein uL10-like insertion domain-containing protein</fullName>
    </recommendedName>
</protein>
<dbReference type="Pfam" id="PF00466">
    <property type="entry name" value="Ribosomal_L10"/>
    <property type="match status" value="1"/>
</dbReference>
<evidence type="ECO:0000256" key="1">
    <source>
        <dbReference type="ARBA" id="ARBA00002200"/>
    </source>
</evidence>
<dbReference type="Pfam" id="PF17777">
    <property type="entry name" value="RL10P_insert"/>
    <property type="match status" value="1"/>
</dbReference>
<dbReference type="GO" id="GO:0002181">
    <property type="term" value="P:cytoplasmic translation"/>
    <property type="evidence" value="ECO:0007669"/>
    <property type="project" value="TreeGrafter"/>
</dbReference>
<dbReference type="PANTHER" id="PTHR45699:SF3">
    <property type="entry name" value="LARGE RIBOSOMAL SUBUNIT PROTEIN UL10"/>
    <property type="match status" value="1"/>
</dbReference>
<dbReference type="CDD" id="cd05795">
    <property type="entry name" value="Ribosomal_P0_L10e"/>
    <property type="match status" value="1"/>
</dbReference>
<reference evidence="6" key="1">
    <citation type="submission" date="2020-12" db="EMBL/GenBank/DDBJ databases">
        <authorList>
            <person name="Iha C."/>
        </authorList>
    </citation>
    <scope>NUCLEOTIDE SEQUENCE</scope>
</reference>